<evidence type="ECO:0000313" key="2">
    <source>
        <dbReference type="Proteomes" id="UP001497700"/>
    </source>
</evidence>
<gene>
    <name evidence="1" type="ORF">F4820DRAFT_422046</name>
</gene>
<evidence type="ECO:0000313" key="1">
    <source>
        <dbReference type="EMBL" id="KAI4864903.1"/>
    </source>
</evidence>
<dbReference type="EMBL" id="MU393479">
    <property type="protein sequence ID" value="KAI4864903.1"/>
    <property type="molecule type" value="Genomic_DNA"/>
</dbReference>
<keyword evidence="2" id="KW-1185">Reference proteome</keyword>
<sequence>MGHLSEDDNVIDIQVPCIVFFVMVPPFLLIRFYSRVKTGSGLGWDDWTIMASWVFAQIVSSLLIAACKHGFGQHIYNLSVPEQLLTLKLYYVAQAFYKLTLNLTKASILLLYLRIFLQRWFRISCYVLLAIILSYMVATTAASIWQCTPIERAWDKSIEGTCVSITANWYANSGFSVASDVLVLVLPMQPIFRSNLPTKQKWALMIVFALGIFVTITSILRMQTLDFSSTSSDPTYDVASTTWTVIEENVAIICACLPMCKGPLNWLFPSIFASTTRRASGGYKPSQHNTDNSNRNYWAPIRGDSEMLSTRVTSVQGRKSTAANNSQEYMLEETKSVDRNSDAEDIQGIRKVIEYDITVHRSGESQEPV</sequence>
<dbReference type="Proteomes" id="UP001497700">
    <property type="component" value="Unassembled WGS sequence"/>
</dbReference>
<comment type="caution">
    <text evidence="1">The sequence shown here is derived from an EMBL/GenBank/DDBJ whole genome shotgun (WGS) entry which is preliminary data.</text>
</comment>
<name>A0ACB9Z0A8_9PEZI</name>
<organism evidence="1 2">
    <name type="scientific">Hypoxylon rubiginosum</name>
    <dbReference type="NCBI Taxonomy" id="110542"/>
    <lineage>
        <taxon>Eukaryota</taxon>
        <taxon>Fungi</taxon>
        <taxon>Dikarya</taxon>
        <taxon>Ascomycota</taxon>
        <taxon>Pezizomycotina</taxon>
        <taxon>Sordariomycetes</taxon>
        <taxon>Xylariomycetidae</taxon>
        <taxon>Xylariales</taxon>
        <taxon>Hypoxylaceae</taxon>
        <taxon>Hypoxylon</taxon>
    </lineage>
</organism>
<proteinExistence type="predicted"/>
<accession>A0ACB9Z0A8</accession>
<protein>
    <submittedName>
        <fullName evidence="1">Integral membrane protein</fullName>
    </submittedName>
</protein>
<reference evidence="1 2" key="1">
    <citation type="journal article" date="2022" name="New Phytol.">
        <title>Ecological generalism drives hyperdiversity of secondary metabolite gene clusters in xylarialean endophytes.</title>
        <authorList>
            <person name="Franco M.E.E."/>
            <person name="Wisecaver J.H."/>
            <person name="Arnold A.E."/>
            <person name="Ju Y.M."/>
            <person name="Slot J.C."/>
            <person name="Ahrendt S."/>
            <person name="Moore L.P."/>
            <person name="Eastman K.E."/>
            <person name="Scott K."/>
            <person name="Konkel Z."/>
            <person name="Mondo S.J."/>
            <person name="Kuo A."/>
            <person name="Hayes R.D."/>
            <person name="Haridas S."/>
            <person name="Andreopoulos B."/>
            <person name="Riley R."/>
            <person name="LaButti K."/>
            <person name="Pangilinan J."/>
            <person name="Lipzen A."/>
            <person name="Amirebrahimi M."/>
            <person name="Yan J."/>
            <person name="Adam C."/>
            <person name="Keymanesh K."/>
            <person name="Ng V."/>
            <person name="Louie K."/>
            <person name="Northen T."/>
            <person name="Drula E."/>
            <person name="Henrissat B."/>
            <person name="Hsieh H.M."/>
            <person name="Youens-Clark K."/>
            <person name="Lutzoni F."/>
            <person name="Miadlikowska J."/>
            <person name="Eastwood D.C."/>
            <person name="Hamelin R.C."/>
            <person name="Grigoriev I.V."/>
            <person name="U'Ren J.M."/>
        </authorList>
    </citation>
    <scope>NUCLEOTIDE SEQUENCE [LARGE SCALE GENOMIC DNA]</scope>
    <source>
        <strain evidence="1 2">CBS 119005</strain>
    </source>
</reference>